<evidence type="ECO:0000313" key="2">
    <source>
        <dbReference type="Proteomes" id="UP001596058"/>
    </source>
</evidence>
<keyword evidence="2" id="KW-1185">Reference proteome</keyword>
<organism evidence="1 2">
    <name type="scientific">Nonomuraea insulae</name>
    <dbReference type="NCBI Taxonomy" id="1616787"/>
    <lineage>
        <taxon>Bacteria</taxon>
        <taxon>Bacillati</taxon>
        <taxon>Actinomycetota</taxon>
        <taxon>Actinomycetes</taxon>
        <taxon>Streptosporangiales</taxon>
        <taxon>Streptosporangiaceae</taxon>
        <taxon>Nonomuraea</taxon>
    </lineage>
</organism>
<dbReference type="Proteomes" id="UP001596058">
    <property type="component" value="Unassembled WGS sequence"/>
</dbReference>
<dbReference type="RefSeq" id="WP_379524089.1">
    <property type="nucleotide sequence ID" value="NZ_JBHSPA010000114.1"/>
</dbReference>
<comment type="caution">
    <text evidence="1">The sequence shown here is derived from an EMBL/GenBank/DDBJ whole genome shotgun (WGS) entry which is preliminary data.</text>
</comment>
<dbReference type="EMBL" id="JBHSPA010000114">
    <property type="protein sequence ID" value="MFC5834670.1"/>
    <property type="molecule type" value="Genomic_DNA"/>
</dbReference>
<gene>
    <name evidence="1" type="ORF">ACFPZ3_63430</name>
</gene>
<protein>
    <submittedName>
        <fullName evidence="1">DUF6907 domain-containing protein</fullName>
    </submittedName>
</protein>
<dbReference type="Pfam" id="PF21848">
    <property type="entry name" value="DUF6907"/>
    <property type="match status" value="1"/>
</dbReference>
<name>A0ABW1DCC5_9ACTN</name>
<accession>A0ABW1DCC5</accession>
<evidence type="ECO:0000313" key="1">
    <source>
        <dbReference type="EMBL" id="MFC5834670.1"/>
    </source>
</evidence>
<proteinExistence type="predicted"/>
<dbReference type="InterPro" id="IPR054202">
    <property type="entry name" value="DUF6907"/>
</dbReference>
<reference evidence="2" key="1">
    <citation type="journal article" date="2019" name="Int. J. Syst. Evol. Microbiol.">
        <title>The Global Catalogue of Microorganisms (GCM) 10K type strain sequencing project: providing services to taxonomists for standard genome sequencing and annotation.</title>
        <authorList>
            <consortium name="The Broad Institute Genomics Platform"/>
            <consortium name="The Broad Institute Genome Sequencing Center for Infectious Disease"/>
            <person name="Wu L."/>
            <person name="Ma J."/>
        </authorList>
    </citation>
    <scope>NUCLEOTIDE SEQUENCE [LARGE SCALE GENOMIC DNA]</scope>
    <source>
        <strain evidence="2">CCUG 53903</strain>
    </source>
</reference>
<sequence length="120" mass="12758">MWLPSPSSEAAVSLAASSGCGAVLEMACVTITCPEWCTESHLATTGSVLHRAELRTVNLSLEDVGYTPTLFIELVQQDPGEIGPVIRLRVGELRVADLKPGEALSTALRLIGLTELVIRS</sequence>